<organism evidence="10 11">
    <name type="scientific">Pseudoramibacter alactolyticus ATCC 23263</name>
    <dbReference type="NCBI Taxonomy" id="887929"/>
    <lineage>
        <taxon>Bacteria</taxon>
        <taxon>Bacillati</taxon>
        <taxon>Bacillota</taxon>
        <taxon>Clostridia</taxon>
        <taxon>Eubacteriales</taxon>
        <taxon>Eubacteriaceae</taxon>
        <taxon>Pseudoramibacter</taxon>
    </lineage>
</organism>
<dbReference type="RefSeq" id="WP_006598401.1">
    <property type="nucleotide sequence ID" value="NZ_GL622359.1"/>
</dbReference>
<evidence type="ECO:0000256" key="4">
    <source>
        <dbReference type="ARBA" id="ARBA00022679"/>
    </source>
</evidence>
<dbReference type="FunFam" id="1.25.40.340:FF:000002">
    <property type="entry name" value="Dihydroxyacetone kinase, L subunit"/>
    <property type="match status" value="1"/>
</dbReference>
<evidence type="ECO:0000256" key="8">
    <source>
        <dbReference type="ARBA" id="ARBA00055771"/>
    </source>
</evidence>
<comment type="caution">
    <text evidence="10">The sequence shown here is derived from an EMBL/GenBank/DDBJ whole genome shotgun (WGS) entry which is preliminary data.</text>
</comment>
<feature type="domain" description="DhaL" evidence="9">
    <location>
        <begin position="8"/>
        <end position="211"/>
    </location>
</feature>
<gene>
    <name evidence="10" type="primary">dhaL</name>
    <name evidence="10" type="ORF">HMP0721_0977</name>
</gene>
<evidence type="ECO:0000313" key="11">
    <source>
        <dbReference type="Proteomes" id="UP000004754"/>
    </source>
</evidence>
<dbReference type="GO" id="GO:0047324">
    <property type="term" value="F:phosphoenolpyruvate-glycerone phosphotransferase activity"/>
    <property type="evidence" value="ECO:0007669"/>
    <property type="project" value="UniProtKB-EC"/>
</dbReference>
<dbReference type="GO" id="GO:0019563">
    <property type="term" value="P:glycerol catabolic process"/>
    <property type="evidence" value="ECO:0007669"/>
    <property type="project" value="TreeGrafter"/>
</dbReference>
<dbReference type="SMART" id="SM01120">
    <property type="entry name" value="Dak2"/>
    <property type="match status" value="1"/>
</dbReference>
<dbReference type="PANTHER" id="PTHR28629:SF4">
    <property type="entry name" value="TRIOKINASE_FMN CYCLASE"/>
    <property type="match status" value="1"/>
</dbReference>
<accession>E6MG44</accession>
<keyword evidence="6" id="KW-0319">Glycerol metabolism</keyword>
<evidence type="ECO:0000256" key="2">
    <source>
        <dbReference type="ARBA" id="ARBA00004745"/>
    </source>
</evidence>
<dbReference type="Proteomes" id="UP000004754">
    <property type="component" value="Unassembled WGS sequence"/>
</dbReference>
<keyword evidence="4 10" id="KW-0808">Transferase</keyword>
<comment type="subunit">
    <text evidence="7">Homodimer. The dihydroxyacetone kinase complex is composed of a homodimer of DhaM, a homodimer of DhaK and the subunit DhaL.</text>
</comment>
<comment type="function">
    <text evidence="8">ADP-binding subunit of the dihydroxyacetone kinase, which is responsible for the phosphoenolpyruvate (PEP)-dependent phosphorylation of dihydroxyacetone. DhaL-ADP is converted to DhaL-ATP via a phosphoryl group transfer from DhaM and transmits it to dihydroxyacetone binds to DhaK.</text>
</comment>
<evidence type="ECO:0000256" key="1">
    <source>
        <dbReference type="ARBA" id="ARBA00001113"/>
    </source>
</evidence>
<dbReference type="EC" id="2.7.1.121" evidence="3"/>
<keyword evidence="11" id="KW-1185">Reference proteome</keyword>
<keyword evidence="5 10" id="KW-0418">Kinase</keyword>
<dbReference type="eggNOG" id="COG1461">
    <property type="taxonomic scope" value="Bacteria"/>
</dbReference>
<dbReference type="InterPro" id="IPR004007">
    <property type="entry name" value="DhaL_dom"/>
</dbReference>
<evidence type="ECO:0000256" key="7">
    <source>
        <dbReference type="ARBA" id="ARBA00046577"/>
    </source>
</evidence>
<comment type="pathway">
    <text evidence="2">Polyol metabolism; glycerol degradation.</text>
</comment>
<name>E6MG44_9FIRM</name>
<proteinExistence type="predicted"/>
<dbReference type="GO" id="GO:0005829">
    <property type="term" value="C:cytosol"/>
    <property type="evidence" value="ECO:0007669"/>
    <property type="project" value="TreeGrafter"/>
</dbReference>
<dbReference type="AlphaFoldDB" id="E6MG44"/>
<dbReference type="InterPro" id="IPR036117">
    <property type="entry name" value="DhaL_dom_sf"/>
</dbReference>
<dbReference type="SUPFAM" id="SSF101473">
    <property type="entry name" value="DhaL-like"/>
    <property type="match status" value="1"/>
</dbReference>
<dbReference type="STRING" id="887929.HMP0721_0977"/>
<comment type="catalytic activity">
    <reaction evidence="1">
        <text>dihydroxyacetone + phosphoenolpyruvate = dihydroxyacetone phosphate + pyruvate</text>
        <dbReference type="Rhea" id="RHEA:18381"/>
        <dbReference type="ChEBI" id="CHEBI:15361"/>
        <dbReference type="ChEBI" id="CHEBI:16016"/>
        <dbReference type="ChEBI" id="CHEBI:57642"/>
        <dbReference type="ChEBI" id="CHEBI:58702"/>
        <dbReference type="EC" id="2.7.1.121"/>
    </reaction>
</comment>
<dbReference type="InterPro" id="IPR012737">
    <property type="entry name" value="DhaK_L_YcgS"/>
</dbReference>
<dbReference type="HOGENOM" id="CLU_066424_5_0_9"/>
<dbReference type="Pfam" id="PF02734">
    <property type="entry name" value="Dak2"/>
    <property type="match status" value="1"/>
</dbReference>
<evidence type="ECO:0000256" key="6">
    <source>
        <dbReference type="ARBA" id="ARBA00022798"/>
    </source>
</evidence>
<dbReference type="PANTHER" id="PTHR28629">
    <property type="entry name" value="TRIOKINASE/FMN CYCLASE"/>
    <property type="match status" value="1"/>
</dbReference>
<dbReference type="OrthoDB" id="9800291at2"/>
<evidence type="ECO:0000259" key="9">
    <source>
        <dbReference type="PROSITE" id="PS51480"/>
    </source>
</evidence>
<dbReference type="GO" id="GO:0004371">
    <property type="term" value="F:glycerone kinase activity"/>
    <property type="evidence" value="ECO:0007669"/>
    <property type="project" value="InterPro"/>
</dbReference>
<dbReference type="Gene3D" id="1.25.40.340">
    <property type="match status" value="1"/>
</dbReference>
<dbReference type="InterPro" id="IPR050861">
    <property type="entry name" value="Dihydroxyacetone_Kinase"/>
</dbReference>
<dbReference type="PROSITE" id="PS51480">
    <property type="entry name" value="DHAL"/>
    <property type="match status" value="1"/>
</dbReference>
<evidence type="ECO:0000256" key="3">
    <source>
        <dbReference type="ARBA" id="ARBA00012095"/>
    </source>
</evidence>
<sequence length="216" mass="23301">MAEALSKQYFINVIKDLIPWSEARKEYFTDLDSAIGDGDHGMNLSIGFREVGAHVDEWSAESVASFYKKVGKALLDKVGGSAGPLYGSFFMKFGVPIKQKGSDEGASFDEFVEMMDKAVAIIQKRGKSTIGEKTMNDTLMPAFDALKAAHDAGDDIKTAMGKAVEAGKAGLESTRDMIATKGRAMRLGERAIGHLDPGAASTAEMLEIFYKNMPDA</sequence>
<reference evidence="10 11" key="1">
    <citation type="submission" date="2010-12" db="EMBL/GenBank/DDBJ databases">
        <authorList>
            <person name="Muzny D."/>
            <person name="Qin X."/>
            <person name="Deng J."/>
            <person name="Jiang H."/>
            <person name="Liu Y."/>
            <person name="Qu J."/>
            <person name="Song X.-Z."/>
            <person name="Zhang L."/>
            <person name="Thornton R."/>
            <person name="Coyle M."/>
            <person name="Francisco L."/>
            <person name="Jackson L."/>
            <person name="Javaid M."/>
            <person name="Korchina V."/>
            <person name="Kovar C."/>
            <person name="Mata R."/>
            <person name="Mathew T."/>
            <person name="Ngo R."/>
            <person name="Nguyen L."/>
            <person name="Nguyen N."/>
            <person name="Okwuonu G."/>
            <person name="Ongeri F."/>
            <person name="Pham C."/>
            <person name="Simmons D."/>
            <person name="Wilczek-Boney K."/>
            <person name="Hale W."/>
            <person name="Jakkamsetti A."/>
            <person name="Pham P."/>
            <person name="Ruth R."/>
            <person name="San Lucas F."/>
            <person name="Warren J."/>
            <person name="Zhang J."/>
            <person name="Zhao Z."/>
            <person name="Zhou C."/>
            <person name="Zhu D."/>
            <person name="Lee S."/>
            <person name="Bess C."/>
            <person name="Blankenburg K."/>
            <person name="Forbes L."/>
            <person name="Fu Q."/>
            <person name="Gubbala S."/>
            <person name="Hirani K."/>
            <person name="Jayaseelan J.C."/>
            <person name="Lara F."/>
            <person name="Munidasa M."/>
            <person name="Palculict T."/>
            <person name="Patil S."/>
            <person name="Pu L.-L."/>
            <person name="Saada N."/>
            <person name="Tang L."/>
            <person name="Weissenberger G."/>
            <person name="Zhu Y."/>
            <person name="Hemphill L."/>
            <person name="Shang Y."/>
            <person name="Youmans B."/>
            <person name="Ayvaz T."/>
            <person name="Ross M."/>
            <person name="Santibanez J."/>
            <person name="Aqrawi P."/>
            <person name="Gross S."/>
            <person name="Joshi V."/>
            <person name="Fowler G."/>
            <person name="Nazareth L."/>
            <person name="Reid J."/>
            <person name="Worley K."/>
            <person name="Petrosino J."/>
            <person name="Highlander S."/>
            <person name="Gibbs R."/>
        </authorList>
    </citation>
    <scope>NUCLEOTIDE SEQUENCE [LARGE SCALE GENOMIC DNA]</scope>
    <source>
        <strain evidence="10 11">ATCC 23263</strain>
    </source>
</reference>
<evidence type="ECO:0000256" key="5">
    <source>
        <dbReference type="ARBA" id="ARBA00022777"/>
    </source>
</evidence>
<evidence type="ECO:0000313" key="10">
    <source>
        <dbReference type="EMBL" id="EFV01584.1"/>
    </source>
</evidence>
<dbReference type="EMBL" id="AEQN01000016">
    <property type="protein sequence ID" value="EFV01584.1"/>
    <property type="molecule type" value="Genomic_DNA"/>
</dbReference>
<protein>
    <recommendedName>
        <fullName evidence="3">phosphoenolpyruvate--glycerone phosphotransferase</fullName>
        <ecNumber evidence="3">2.7.1.121</ecNumber>
    </recommendedName>
</protein>
<dbReference type="NCBIfam" id="TIGR02365">
    <property type="entry name" value="dha_L_ycgS"/>
    <property type="match status" value="1"/>
</dbReference>